<proteinExistence type="predicted"/>
<dbReference type="AlphaFoldDB" id="A0AB94IX94"/>
<dbReference type="Pfam" id="PF01551">
    <property type="entry name" value="Peptidase_M23"/>
    <property type="match status" value="1"/>
</dbReference>
<keyword evidence="1" id="KW-0732">Signal</keyword>
<dbReference type="RefSeq" id="WP_015556475.1">
    <property type="nucleotide sequence ID" value="NC_021038.1"/>
</dbReference>
<dbReference type="CDD" id="cd12797">
    <property type="entry name" value="M23_peptidase"/>
    <property type="match status" value="1"/>
</dbReference>
<dbReference type="InterPro" id="IPR050570">
    <property type="entry name" value="Cell_wall_metabolism_enzyme"/>
</dbReference>
<reference evidence="3 4" key="2">
    <citation type="submission" date="2010-03" db="EMBL/GenBank/DDBJ databases">
        <authorList>
            <person name="Pajon A."/>
        </authorList>
    </citation>
    <scope>NUCLEOTIDE SEQUENCE [LARGE SCALE GENOMIC DNA]</scope>
    <source>
        <strain evidence="3 4">SGP1</strain>
    </source>
</reference>
<dbReference type="Proteomes" id="UP000008957">
    <property type="component" value="Chromosome"/>
</dbReference>
<dbReference type="InterPro" id="IPR016047">
    <property type="entry name" value="M23ase_b-sheet_dom"/>
</dbReference>
<keyword evidence="4" id="KW-1185">Reference proteome</keyword>
<accession>A0AB94IX94</accession>
<dbReference type="InterPro" id="IPR011055">
    <property type="entry name" value="Dup_hybrid_motif"/>
</dbReference>
<name>A0AB94IX94_9BACT</name>
<dbReference type="PANTHER" id="PTHR21666:SF289">
    <property type="entry name" value="L-ALA--D-GLU ENDOPEPTIDASE"/>
    <property type="match status" value="1"/>
</dbReference>
<dbReference type="KEGG" id="sbr:SY1_11570"/>
<sequence length="331" mass="35452">MSALGSEKNSGAASDGSSREAACGAGWRALARCAALFCLAASLWGGPAWGAAFVSFPTSWDVGQAFAVSITSDADYDAPTVTWLKRTVSLDVEPGGDGRISYALLGSYVRDVKPGEYPILFEFTQGEQRFHVKGKVALRARKYPQERLRVSPKMVSPPKGELARIKREAALAARAKGTMTVQRKWTTPAQKPLDMMKVTSSYGFQRVYNGTPRGYHAGTDLRSAVGTAVRAPFAGTVVLVGDHYYAGGSVYVDSGNGVVSVFFHLNESLVKVGQRVARGQVVGRSGRSGRVTGPHLHYGLCLAGQYVDPMPLFETSVTQLLKRAGRAKVAD</sequence>
<evidence type="ECO:0000313" key="3">
    <source>
        <dbReference type="EMBL" id="CBL28328.1"/>
    </source>
</evidence>
<protein>
    <submittedName>
        <fullName evidence="3">Membrane proteins related to metalloendopeptidases</fullName>
    </submittedName>
</protein>
<dbReference type="EMBL" id="FP929056">
    <property type="protein sequence ID" value="CBL28328.1"/>
    <property type="molecule type" value="Genomic_DNA"/>
</dbReference>
<organism evidence="3 4">
    <name type="scientific">Fretibacterium fastidiosum</name>
    <dbReference type="NCBI Taxonomy" id="651822"/>
    <lineage>
        <taxon>Bacteria</taxon>
        <taxon>Thermotogati</taxon>
        <taxon>Synergistota</taxon>
        <taxon>Synergistia</taxon>
        <taxon>Synergistales</taxon>
        <taxon>Aminobacteriaceae</taxon>
        <taxon>Fretibacterium</taxon>
    </lineage>
</organism>
<feature type="domain" description="M23ase beta-sheet core" evidence="2">
    <location>
        <begin position="215"/>
        <end position="309"/>
    </location>
</feature>
<evidence type="ECO:0000256" key="1">
    <source>
        <dbReference type="ARBA" id="ARBA00022729"/>
    </source>
</evidence>
<evidence type="ECO:0000313" key="4">
    <source>
        <dbReference type="Proteomes" id="UP000008957"/>
    </source>
</evidence>
<dbReference type="PANTHER" id="PTHR21666">
    <property type="entry name" value="PEPTIDASE-RELATED"/>
    <property type="match status" value="1"/>
</dbReference>
<reference evidence="4" key="1">
    <citation type="submission" date="2010-03" db="EMBL/GenBank/DDBJ databases">
        <title>The genome sequence of Synergistetes sp. SGP1.</title>
        <authorList>
            <consortium name="metaHIT consortium -- http://www.metahit.eu/"/>
            <person name="Pajon A."/>
            <person name="Turner K."/>
            <person name="Parkhill J."/>
            <person name="Wade W."/>
            <person name="Vartoukian S."/>
        </authorList>
    </citation>
    <scope>NUCLEOTIDE SEQUENCE [LARGE SCALE GENOMIC DNA]</scope>
    <source>
        <strain evidence="4">SGP1</strain>
    </source>
</reference>
<dbReference type="SUPFAM" id="SSF51261">
    <property type="entry name" value="Duplicated hybrid motif"/>
    <property type="match status" value="1"/>
</dbReference>
<dbReference type="Gene3D" id="2.70.70.10">
    <property type="entry name" value="Glucose Permease (Domain IIA)"/>
    <property type="match status" value="1"/>
</dbReference>
<evidence type="ECO:0000259" key="2">
    <source>
        <dbReference type="Pfam" id="PF01551"/>
    </source>
</evidence>
<gene>
    <name evidence="3" type="ORF">SY1_11570</name>
</gene>
<dbReference type="GO" id="GO:0004222">
    <property type="term" value="F:metalloendopeptidase activity"/>
    <property type="evidence" value="ECO:0007669"/>
    <property type="project" value="TreeGrafter"/>
</dbReference>